<proteinExistence type="predicted"/>
<feature type="transmembrane region" description="Helical" evidence="1">
    <location>
        <begin position="55"/>
        <end position="73"/>
    </location>
</feature>
<dbReference type="EMBL" id="HACG01013659">
    <property type="protein sequence ID" value="CEK60524.1"/>
    <property type="molecule type" value="Transcribed_RNA"/>
</dbReference>
<organism evidence="2">
    <name type="scientific">Arion vulgaris</name>
    <dbReference type="NCBI Taxonomy" id="1028688"/>
    <lineage>
        <taxon>Eukaryota</taxon>
        <taxon>Metazoa</taxon>
        <taxon>Spiralia</taxon>
        <taxon>Lophotrochozoa</taxon>
        <taxon>Mollusca</taxon>
        <taxon>Gastropoda</taxon>
        <taxon>Heterobranchia</taxon>
        <taxon>Euthyneura</taxon>
        <taxon>Panpulmonata</taxon>
        <taxon>Eupulmonata</taxon>
        <taxon>Stylommatophora</taxon>
        <taxon>Helicina</taxon>
        <taxon>Arionoidea</taxon>
        <taxon>Arionidae</taxon>
        <taxon>Arion</taxon>
    </lineage>
</organism>
<gene>
    <name evidence="2" type="primary">ORF39646</name>
</gene>
<sequence length="114" mass="12670">LSLFSCQDKDFAVTGGTRQLSNTVMVTTAPVSHYDAYWLSNLAPLTVTHQAATPSFWILVSAILLALMLHASLSPSQGVITDKIWKRTYVFADNPSKQQLQVGKNVCERIVFLW</sequence>
<evidence type="ECO:0000256" key="1">
    <source>
        <dbReference type="SAM" id="Phobius"/>
    </source>
</evidence>
<accession>A0A0B6YW37</accession>
<keyword evidence="1" id="KW-0472">Membrane</keyword>
<evidence type="ECO:0000313" key="2">
    <source>
        <dbReference type="EMBL" id="CEK60524.1"/>
    </source>
</evidence>
<reference evidence="2" key="1">
    <citation type="submission" date="2014-12" db="EMBL/GenBank/DDBJ databases">
        <title>Insight into the proteome of Arion vulgaris.</title>
        <authorList>
            <person name="Aradska J."/>
            <person name="Bulat T."/>
            <person name="Smidak R."/>
            <person name="Sarate P."/>
            <person name="Gangsoo J."/>
            <person name="Sialana F."/>
            <person name="Bilban M."/>
            <person name="Lubec G."/>
        </authorList>
    </citation>
    <scope>NUCLEOTIDE SEQUENCE</scope>
    <source>
        <tissue evidence="2">Skin</tissue>
    </source>
</reference>
<keyword evidence="1" id="KW-1133">Transmembrane helix</keyword>
<name>A0A0B6YW37_9EUPU</name>
<dbReference type="AlphaFoldDB" id="A0A0B6YW37"/>
<feature type="non-terminal residue" evidence="2">
    <location>
        <position position="1"/>
    </location>
</feature>
<protein>
    <submittedName>
        <fullName evidence="2">Uncharacterized protein</fullName>
    </submittedName>
</protein>
<keyword evidence="1" id="KW-0812">Transmembrane</keyword>